<dbReference type="OMA" id="FSHQAIN"/>
<dbReference type="InterPro" id="IPR011330">
    <property type="entry name" value="Glyco_hydro/deAcase_b/a-brl"/>
</dbReference>
<dbReference type="VEuPathDB" id="FungiDB:SPPG_03587"/>
<sequence>MTAIVSHGCELGNHLMFDHASVKLPPAIFEKQLLQVDTLLRKYDNLALSPPRRRKSVAIVDSTVPSGDLPSIPSPTADASRSEPVQLEAPVKYRWFRPGSGWFNSAMLATVEKHGYRTALGCVYPHDPHISNARLNAWHVLRGVHPGAIIVLHDCRSWTIDTLKILLPELRKRGYAVRTLTEVYRSRQVNDGCI</sequence>
<accession>A0A0L0HK07</accession>
<dbReference type="SUPFAM" id="SSF88713">
    <property type="entry name" value="Glycoside hydrolase/deacetylase"/>
    <property type="match status" value="1"/>
</dbReference>
<keyword evidence="2" id="KW-1185">Reference proteome</keyword>
<dbReference type="PANTHER" id="PTHR10587:SF137">
    <property type="entry name" value="4-DEOXY-4-FORMAMIDO-L-ARABINOSE-PHOSPHOUNDECAPRENOL DEFORMYLASE ARND-RELATED"/>
    <property type="match status" value="1"/>
</dbReference>
<dbReference type="GeneID" id="27687093"/>
<dbReference type="InParanoid" id="A0A0L0HK07"/>
<protein>
    <submittedName>
        <fullName evidence="1">Chitooligosaccharide deacetylase</fullName>
    </submittedName>
</protein>
<gene>
    <name evidence="1" type="ORF">SPPG_03587</name>
</gene>
<organism evidence="1 2">
    <name type="scientific">Spizellomyces punctatus (strain DAOM BR117)</name>
    <dbReference type="NCBI Taxonomy" id="645134"/>
    <lineage>
        <taxon>Eukaryota</taxon>
        <taxon>Fungi</taxon>
        <taxon>Fungi incertae sedis</taxon>
        <taxon>Chytridiomycota</taxon>
        <taxon>Chytridiomycota incertae sedis</taxon>
        <taxon>Chytridiomycetes</taxon>
        <taxon>Spizellomycetales</taxon>
        <taxon>Spizellomycetaceae</taxon>
        <taxon>Spizellomyces</taxon>
    </lineage>
</organism>
<evidence type="ECO:0000313" key="1">
    <source>
        <dbReference type="EMBL" id="KND01796.1"/>
    </source>
</evidence>
<reference evidence="1 2" key="1">
    <citation type="submission" date="2009-08" db="EMBL/GenBank/DDBJ databases">
        <title>The Genome Sequence of Spizellomyces punctatus strain DAOM BR117.</title>
        <authorList>
            <consortium name="The Broad Institute Genome Sequencing Platform"/>
            <person name="Russ C."/>
            <person name="Cuomo C."/>
            <person name="Shea T."/>
            <person name="Young S.K."/>
            <person name="Zeng Q."/>
            <person name="Koehrsen M."/>
            <person name="Haas B."/>
            <person name="Borodovsky M."/>
            <person name="Guigo R."/>
            <person name="Alvarado L."/>
            <person name="Berlin A."/>
            <person name="Bochicchio J."/>
            <person name="Borenstein D."/>
            <person name="Chapman S."/>
            <person name="Chen Z."/>
            <person name="Engels R."/>
            <person name="Freedman E."/>
            <person name="Gellesch M."/>
            <person name="Goldberg J."/>
            <person name="Griggs A."/>
            <person name="Gujja S."/>
            <person name="Heiman D."/>
            <person name="Hepburn T."/>
            <person name="Howarth C."/>
            <person name="Jen D."/>
            <person name="Larson L."/>
            <person name="Lewis B."/>
            <person name="Mehta T."/>
            <person name="Park D."/>
            <person name="Pearson M."/>
            <person name="Roberts A."/>
            <person name="Saif S."/>
            <person name="Shenoy N."/>
            <person name="Sisk P."/>
            <person name="Stolte C."/>
            <person name="Sykes S."/>
            <person name="Thomson T."/>
            <person name="Walk T."/>
            <person name="White J."/>
            <person name="Yandava C."/>
            <person name="Burger G."/>
            <person name="Gray M.W."/>
            <person name="Holland P.W.H."/>
            <person name="King N."/>
            <person name="Lang F.B.F."/>
            <person name="Roger A.J."/>
            <person name="Ruiz-Trillo I."/>
            <person name="Lander E."/>
            <person name="Nusbaum C."/>
        </authorList>
    </citation>
    <scope>NUCLEOTIDE SEQUENCE [LARGE SCALE GENOMIC DNA]</scope>
    <source>
        <strain evidence="1 2">DAOM BR117</strain>
    </source>
</reference>
<dbReference type="RefSeq" id="XP_016609835.1">
    <property type="nucleotide sequence ID" value="XM_016751848.1"/>
</dbReference>
<dbReference type="Proteomes" id="UP000053201">
    <property type="component" value="Unassembled WGS sequence"/>
</dbReference>
<dbReference type="InterPro" id="IPR050248">
    <property type="entry name" value="Polysacc_deacetylase_ArnD"/>
</dbReference>
<dbReference type="AlphaFoldDB" id="A0A0L0HK07"/>
<dbReference type="PANTHER" id="PTHR10587">
    <property type="entry name" value="GLYCOSYL TRANSFERASE-RELATED"/>
    <property type="match status" value="1"/>
</dbReference>
<proteinExistence type="predicted"/>
<name>A0A0L0HK07_SPIPD</name>
<dbReference type="OrthoDB" id="407355at2759"/>
<dbReference type="STRING" id="645134.A0A0L0HK07"/>
<evidence type="ECO:0000313" key="2">
    <source>
        <dbReference type="Proteomes" id="UP000053201"/>
    </source>
</evidence>
<dbReference type="EMBL" id="KQ257454">
    <property type="protein sequence ID" value="KND01796.1"/>
    <property type="molecule type" value="Genomic_DNA"/>
</dbReference>
<dbReference type="eggNOG" id="ENOG502RFZJ">
    <property type="taxonomic scope" value="Eukaryota"/>
</dbReference>
<dbReference type="GO" id="GO:0005975">
    <property type="term" value="P:carbohydrate metabolic process"/>
    <property type="evidence" value="ECO:0007669"/>
    <property type="project" value="InterPro"/>
</dbReference>
<dbReference type="Gene3D" id="3.20.20.370">
    <property type="entry name" value="Glycoside hydrolase/deacetylase"/>
    <property type="match status" value="1"/>
</dbReference>